<gene>
    <name evidence="3" type="ORF">CVT26_014099</name>
</gene>
<feature type="transmembrane region" description="Helical" evidence="1">
    <location>
        <begin position="235"/>
        <end position="257"/>
    </location>
</feature>
<name>A0A409Y8N3_9AGAR</name>
<feature type="chain" id="PRO_5019276464" description="Mid2 domain-containing protein" evidence="2">
    <location>
        <begin position="37"/>
        <end position="284"/>
    </location>
</feature>
<dbReference type="Proteomes" id="UP000284706">
    <property type="component" value="Unassembled WGS sequence"/>
</dbReference>
<proteinExistence type="predicted"/>
<evidence type="ECO:0000313" key="4">
    <source>
        <dbReference type="Proteomes" id="UP000284706"/>
    </source>
</evidence>
<keyword evidence="1" id="KW-0812">Transmembrane</keyword>
<dbReference type="OrthoDB" id="3267422at2759"/>
<organism evidence="3 4">
    <name type="scientific">Gymnopilus dilepis</name>
    <dbReference type="NCBI Taxonomy" id="231916"/>
    <lineage>
        <taxon>Eukaryota</taxon>
        <taxon>Fungi</taxon>
        <taxon>Dikarya</taxon>
        <taxon>Basidiomycota</taxon>
        <taxon>Agaricomycotina</taxon>
        <taxon>Agaricomycetes</taxon>
        <taxon>Agaricomycetidae</taxon>
        <taxon>Agaricales</taxon>
        <taxon>Agaricineae</taxon>
        <taxon>Hymenogastraceae</taxon>
        <taxon>Gymnopilus</taxon>
    </lineage>
</organism>
<protein>
    <recommendedName>
        <fullName evidence="5">Mid2 domain-containing protein</fullName>
    </recommendedName>
</protein>
<evidence type="ECO:0000256" key="2">
    <source>
        <dbReference type="SAM" id="SignalP"/>
    </source>
</evidence>
<evidence type="ECO:0000256" key="1">
    <source>
        <dbReference type="SAM" id="Phobius"/>
    </source>
</evidence>
<reference evidence="3 4" key="1">
    <citation type="journal article" date="2018" name="Evol. Lett.">
        <title>Horizontal gene cluster transfer increased hallucinogenic mushroom diversity.</title>
        <authorList>
            <person name="Reynolds H.T."/>
            <person name="Vijayakumar V."/>
            <person name="Gluck-Thaler E."/>
            <person name="Korotkin H.B."/>
            <person name="Matheny P.B."/>
            <person name="Slot J.C."/>
        </authorList>
    </citation>
    <scope>NUCLEOTIDE SEQUENCE [LARGE SCALE GENOMIC DNA]</scope>
    <source>
        <strain evidence="3 4">SRW20</strain>
    </source>
</reference>
<dbReference type="EMBL" id="NHYE01001075">
    <property type="protein sequence ID" value="PPQ99243.1"/>
    <property type="molecule type" value="Genomic_DNA"/>
</dbReference>
<keyword evidence="1" id="KW-1133">Transmembrane helix</keyword>
<feature type="signal peptide" evidence="2">
    <location>
        <begin position="1"/>
        <end position="36"/>
    </location>
</feature>
<evidence type="ECO:0000313" key="3">
    <source>
        <dbReference type="EMBL" id="PPQ99243.1"/>
    </source>
</evidence>
<comment type="caution">
    <text evidence="3">The sequence shown here is derived from an EMBL/GenBank/DDBJ whole genome shotgun (WGS) entry which is preliminary data.</text>
</comment>
<evidence type="ECO:0008006" key="5">
    <source>
        <dbReference type="Google" id="ProtNLM"/>
    </source>
</evidence>
<accession>A0A409Y8N3</accession>
<dbReference type="InParanoid" id="A0A409Y8N3"/>
<keyword evidence="2" id="KW-0732">Signal</keyword>
<dbReference type="AlphaFoldDB" id="A0A409Y8N3"/>
<dbReference type="STRING" id="231916.A0A409Y8N3"/>
<keyword evidence="4" id="KW-1185">Reference proteome</keyword>
<keyword evidence="1" id="KW-0472">Membrane</keyword>
<sequence>MPKAQRHSIIPIPSVLNWLFVTSLLVFLSLVHPCSSQELLNVTIPVTSSQITYTPFVCNATAVATNPESCAGAWQLSDPTDQGLQSISTFGPSPASANIIPQMFFTFRAFQLSLATLPSSNATMNVTVSANGTVVWAIFNSSLESIRAVNLPENEATFLSITFLSSSTPTRFDLASLTIMVPANASITSFLPPETLPPSISLPTFTLSTRTSTPTSASSTAAVQHTSRRKMIAEAVGLTLGLGLGLTVIAVLSFMYWKRRRHREVNVPMEDTQSGWKWETPRFS</sequence>